<keyword evidence="1" id="KW-0805">Transcription regulation</keyword>
<evidence type="ECO:0000313" key="5">
    <source>
        <dbReference type="EMBL" id="MPM12136.1"/>
    </source>
</evidence>
<dbReference type="PROSITE" id="PS01124">
    <property type="entry name" value="HTH_ARAC_FAMILY_2"/>
    <property type="match status" value="1"/>
</dbReference>
<reference evidence="5" key="1">
    <citation type="submission" date="2019-08" db="EMBL/GenBank/DDBJ databases">
        <authorList>
            <person name="Kucharzyk K."/>
            <person name="Murdoch R.W."/>
            <person name="Higgins S."/>
            <person name="Loffler F."/>
        </authorList>
    </citation>
    <scope>NUCLEOTIDE SEQUENCE</scope>
</reference>
<dbReference type="InterPro" id="IPR011256">
    <property type="entry name" value="Reg_factor_effector_dom_sf"/>
</dbReference>
<name>A0A644X7H9_9ZZZZ</name>
<gene>
    <name evidence="5" type="primary">rob_2</name>
    <name evidence="5" type="ORF">SDC9_58488</name>
</gene>
<comment type="caution">
    <text evidence="5">The sequence shown here is derived from an EMBL/GenBank/DDBJ whole genome shotgun (WGS) entry which is preliminary data.</text>
</comment>
<dbReference type="InterPro" id="IPR010499">
    <property type="entry name" value="AraC_E-bd"/>
</dbReference>
<protein>
    <submittedName>
        <fullName evidence="5">Right origin-binding protein</fullName>
    </submittedName>
</protein>
<dbReference type="InterPro" id="IPR018060">
    <property type="entry name" value="HTH_AraC"/>
</dbReference>
<dbReference type="SMART" id="SM00871">
    <property type="entry name" value="AraC_E_bind"/>
    <property type="match status" value="1"/>
</dbReference>
<dbReference type="GO" id="GO:0003700">
    <property type="term" value="F:DNA-binding transcription factor activity"/>
    <property type="evidence" value="ECO:0007669"/>
    <property type="project" value="InterPro"/>
</dbReference>
<dbReference type="PRINTS" id="PR00032">
    <property type="entry name" value="HTHARAC"/>
</dbReference>
<evidence type="ECO:0000256" key="1">
    <source>
        <dbReference type="ARBA" id="ARBA00023015"/>
    </source>
</evidence>
<dbReference type="Pfam" id="PF06445">
    <property type="entry name" value="GyrI-like"/>
    <property type="match status" value="1"/>
</dbReference>
<dbReference type="Gene3D" id="1.10.10.60">
    <property type="entry name" value="Homeodomain-like"/>
    <property type="match status" value="2"/>
</dbReference>
<dbReference type="InterPro" id="IPR020449">
    <property type="entry name" value="Tscrpt_reg_AraC-type_HTH"/>
</dbReference>
<dbReference type="GO" id="GO:0043565">
    <property type="term" value="F:sequence-specific DNA binding"/>
    <property type="evidence" value="ECO:0007669"/>
    <property type="project" value="InterPro"/>
</dbReference>
<evidence type="ECO:0000259" key="4">
    <source>
        <dbReference type="PROSITE" id="PS01124"/>
    </source>
</evidence>
<dbReference type="Pfam" id="PF12833">
    <property type="entry name" value="HTH_18"/>
    <property type="match status" value="1"/>
</dbReference>
<evidence type="ECO:0000256" key="2">
    <source>
        <dbReference type="ARBA" id="ARBA00023125"/>
    </source>
</evidence>
<dbReference type="InterPro" id="IPR050908">
    <property type="entry name" value="SmbC-like"/>
</dbReference>
<dbReference type="EMBL" id="VSSQ01001926">
    <property type="protein sequence ID" value="MPM12136.1"/>
    <property type="molecule type" value="Genomic_DNA"/>
</dbReference>
<dbReference type="AlphaFoldDB" id="A0A644X7H9"/>
<dbReference type="PANTHER" id="PTHR40055:SF1">
    <property type="entry name" value="TRANSCRIPTIONAL REGULATOR YGIV-RELATED"/>
    <property type="match status" value="1"/>
</dbReference>
<evidence type="ECO:0000256" key="3">
    <source>
        <dbReference type="ARBA" id="ARBA00023163"/>
    </source>
</evidence>
<dbReference type="InterPro" id="IPR009057">
    <property type="entry name" value="Homeodomain-like_sf"/>
</dbReference>
<dbReference type="Gene3D" id="3.20.80.10">
    <property type="entry name" value="Regulatory factor, effector binding domain"/>
    <property type="match status" value="1"/>
</dbReference>
<dbReference type="InterPro" id="IPR018062">
    <property type="entry name" value="HTH_AraC-typ_CS"/>
</dbReference>
<dbReference type="SUPFAM" id="SSF55136">
    <property type="entry name" value="Probable bacterial effector-binding domain"/>
    <property type="match status" value="1"/>
</dbReference>
<organism evidence="5">
    <name type="scientific">bioreactor metagenome</name>
    <dbReference type="NCBI Taxonomy" id="1076179"/>
    <lineage>
        <taxon>unclassified sequences</taxon>
        <taxon>metagenomes</taxon>
        <taxon>ecological metagenomes</taxon>
    </lineage>
</organism>
<sequence>MILNHMQNNTTTYYKQKVSDVLNYINNHLADNLNIRQLSEQFGISFFHFHRILKAYLNEPLGSYINRTRLETAIKLIRYSDEPISDIAQRIGYNDCSAFSKAFSKEFGLSPQQYKSNNTIVLNTHVDYKISDSGKLVTDIKPKIIQLTDKHVIYTRFTGEYGCEAFNCAWDDFLGFAIQNKLLGWKSEIFSMYYDLPTDVGLENCITDFCIASTRKIASSGSIINKTITGGKYAVFRYKGSYERLWELYETIFGNWLINTNIMLRDVPIIEKYLNYSTKGNPDNALTEIYIPIE</sequence>
<keyword evidence="2" id="KW-0238">DNA-binding</keyword>
<dbReference type="PROSITE" id="PS00041">
    <property type="entry name" value="HTH_ARAC_FAMILY_1"/>
    <property type="match status" value="1"/>
</dbReference>
<accession>A0A644X7H9</accession>
<feature type="domain" description="HTH araC/xylS-type" evidence="4">
    <location>
        <begin position="19"/>
        <end position="117"/>
    </location>
</feature>
<keyword evidence="3" id="KW-0804">Transcription</keyword>
<dbReference type="SUPFAM" id="SSF46689">
    <property type="entry name" value="Homeodomain-like"/>
    <property type="match status" value="2"/>
</dbReference>
<proteinExistence type="predicted"/>
<dbReference type="SMART" id="SM00342">
    <property type="entry name" value="HTH_ARAC"/>
    <property type="match status" value="1"/>
</dbReference>
<dbReference type="PANTHER" id="PTHR40055">
    <property type="entry name" value="TRANSCRIPTIONAL REGULATOR YGIV-RELATED"/>
    <property type="match status" value="1"/>
</dbReference>
<dbReference type="InterPro" id="IPR029442">
    <property type="entry name" value="GyrI-like"/>
</dbReference>